<evidence type="ECO:0000313" key="1">
    <source>
        <dbReference type="EMBL" id="MBZ2207185.1"/>
    </source>
</evidence>
<dbReference type="PANTHER" id="PTHR35175">
    <property type="entry name" value="DUF1289 DOMAIN-CONTAINING PROTEIN"/>
    <property type="match status" value="1"/>
</dbReference>
<dbReference type="InterPro" id="IPR010710">
    <property type="entry name" value="DUF1289"/>
</dbReference>
<sequence>MFAISEPDPLKTVAAASDSPCVGVCSTTYDDVCIGCGRTVSEVAQWAVMTDDHKQLVWQRIVLKGFPRGDKRNPPT</sequence>
<dbReference type="PANTHER" id="PTHR35175:SF2">
    <property type="entry name" value="DUF1289 DOMAIN-CONTAINING PROTEIN"/>
    <property type="match status" value="1"/>
</dbReference>
<accession>A0ABS7SMY6</accession>
<dbReference type="EMBL" id="JAFBIL020000003">
    <property type="protein sequence ID" value="MBZ2207185.1"/>
    <property type="molecule type" value="Genomic_DNA"/>
</dbReference>
<reference evidence="1 2" key="1">
    <citation type="submission" date="2021-01" db="EMBL/GenBank/DDBJ databases">
        <authorList>
            <person name="Ruan W."/>
            <person name="Khan S.A."/>
            <person name="Jeon C.O."/>
        </authorList>
    </citation>
    <scope>NUCLEOTIDE SEQUENCE [LARGE SCALE GENOMIC DNA]</scope>
    <source>
        <strain evidence="1 2">R798</strain>
    </source>
</reference>
<reference evidence="1 2" key="2">
    <citation type="submission" date="2021-08" db="EMBL/GenBank/DDBJ databases">
        <title>Massilia sp. R798.</title>
        <authorList>
            <person name="Baek J.H."/>
            <person name="Jung H.S."/>
            <person name="Kim K.R."/>
            <person name="Jeon C.O."/>
        </authorList>
    </citation>
    <scope>NUCLEOTIDE SEQUENCE [LARGE SCALE GENOMIC DNA]</scope>
    <source>
        <strain evidence="1 2">R798</strain>
    </source>
</reference>
<gene>
    <name evidence="1" type="ORF">I4X03_007915</name>
</gene>
<comment type="caution">
    <text evidence="1">The sequence shown here is derived from an EMBL/GenBank/DDBJ whole genome shotgun (WGS) entry which is preliminary data.</text>
</comment>
<keyword evidence="2" id="KW-1185">Reference proteome</keyword>
<dbReference type="Proteomes" id="UP000809349">
    <property type="component" value="Unassembled WGS sequence"/>
</dbReference>
<evidence type="ECO:0000313" key="2">
    <source>
        <dbReference type="Proteomes" id="UP000809349"/>
    </source>
</evidence>
<protein>
    <submittedName>
        <fullName evidence="1">DUF1289 domain-containing protein</fullName>
    </submittedName>
</protein>
<proteinExistence type="predicted"/>
<organism evidence="1 2">
    <name type="scientific">Massilia soli</name>
    <dbReference type="NCBI Taxonomy" id="2792854"/>
    <lineage>
        <taxon>Bacteria</taxon>
        <taxon>Pseudomonadati</taxon>
        <taxon>Pseudomonadota</taxon>
        <taxon>Betaproteobacteria</taxon>
        <taxon>Burkholderiales</taxon>
        <taxon>Oxalobacteraceae</taxon>
        <taxon>Telluria group</taxon>
        <taxon>Massilia</taxon>
    </lineage>
</organism>
<dbReference type="Pfam" id="PF06945">
    <property type="entry name" value="DUF1289"/>
    <property type="match status" value="1"/>
</dbReference>
<name>A0ABS7SMY6_9BURK</name>